<keyword evidence="9" id="KW-1185">Reference proteome</keyword>
<comment type="caution">
    <text evidence="8">The sequence shown here is derived from an EMBL/GenBank/DDBJ whole genome shotgun (WGS) entry which is preliminary data.</text>
</comment>
<keyword evidence="3" id="KW-0963">Cytoplasm</keyword>
<dbReference type="OrthoDB" id="340431at2759"/>
<dbReference type="CDD" id="cd13314">
    <property type="entry name" value="PH_Rpn13"/>
    <property type="match status" value="1"/>
</dbReference>
<name>A0A4S4MMX7_9APHY</name>
<protein>
    <submittedName>
        <fullName evidence="8">Uncharacterized protein</fullName>
    </submittedName>
</protein>
<dbReference type="InterPro" id="IPR038108">
    <property type="entry name" value="RPN13_DEUBAD_sf"/>
</dbReference>
<dbReference type="InterPro" id="IPR006773">
    <property type="entry name" value="Rpn13/ADRM1"/>
</dbReference>
<dbReference type="AlphaFoldDB" id="A0A4S4MMX7"/>
<feature type="domain" description="DEUBAD" evidence="6">
    <location>
        <begin position="121"/>
        <end position="229"/>
    </location>
</feature>
<evidence type="ECO:0000256" key="4">
    <source>
        <dbReference type="ARBA" id="ARBA00022942"/>
    </source>
</evidence>
<dbReference type="GO" id="GO:0070628">
    <property type="term" value="F:proteasome binding"/>
    <property type="evidence" value="ECO:0007669"/>
    <property type="project" value="TreeGrafter"/>
</dbReference>
<evidence type="ECO:0000259" key="7">
    <source>
        <dbReference type="PROSITE" id="PS51917"/>
    </source>
</evidence>
<evidence type="ECO:0000256" key="5">
    <source>
        <dbReference type="ARBA" id="ARBA00023242"/>
    </source>
</evidence>
<dbReference type="PANTHER" id="PTHR12225">
    <property type="entry name" value="ADHESION REGULATING MOLECULE 1 110 KDA CELL MEMBRANE GLYCOPROTEIN"/>
    <property type="match status" value="1"/>
</dbReference>
<dbReference type="Pfam" id="PF04683">
    <property type="entry name" value="Rpn13_ADRM1_Pru"/>
    <property type="match status" value="1"/>
</dbReference>
<evidence type="ECO:0000256" key="1">
    <source>
        <dbReference type="ARBA" id="ARBA00004123"/>
    </source>
</evidence>
<dbReference type="Pfam" id="PF16550">
    <property type="entry name" value="RPN13_C"/>
    <property type="match status" value="1"/>
</dbReference>
<dbReference type="InterPro" id="IPR044867">
    <property type="entry name" value="DEUBAD_dom"/>
</dbReference>
<keyword evidence="5" id="KW-0539">Nucleus</keyword>
<feature type="domain" description="Pru" evidence="7">
    <location>
        <begin position="1"/>
        <end position="115"/>
    </location>
</feature>
<reference evidence="8 9" key="1">
    <citation type="submission" date="2019-02" db="EMBL/GenBank/DDBJ databases">
        <title>Genome sequencing of the rare red list fungi Antrodiella citrinella (Flaviporus citrinellus).</title>
        <authorList>
            <person name="Buettner E."/>
            <person name="Kellner H."/>
        </authorList>
    </citation>
    <scope>NUCLEOTIDE SEQUENCE [LARGE SCALE GENOMIC DNA]</scope>
    <source>
        <strain evidence="8 9">DSM 108506</strain>
    </source>
</reference>
<proteinExistence type="predicted"/>
<accession>A0A4S4MMX7</accession>
<dbReference type="Gene3D" id="2.30.29.70">
    <property type="entry name" value="Proteasomal ubiquitin receptor Rpn13/ADRM1"/>
    <property type="match status" value="1"/>
</dbReference>
<dbReference type="InterPro" id="IPR032368">
    <property type="entry name" value="RPN13_DEUBAD"/>
</dbReference>
<dbReference type="GO" id="GO:0061133">
    <property type="term" value="F:endopeptidase activator activity"/>
    <property type="evidence" value="ECO:0007669"/>
    <property type="project" value="TreeGrafter"/>
</dbReference>
<dbReference type="GO" id="GO:0005634">
    <property type="term" value="C:nucleus"/>
    <property type="evidence" value="ECO:0007669"/>
    <property type="project" value="UniProtKB-SubCell"/>
</dbReference>
<evidence type="ECO:0000259" key="6">
    <source>
        <dbReference type="PROSITE" id="PS51916"/>
    </source>
</evidence>
<organism evidence="8 9">
    <name type="scientific">Antrodiella citrinella</name>
    <dbReference type="NCBI Taxonomy" id="2447956"/>
    <lineage>
        <taxon>Eukaryota</taxon>
        <taxon>Fungi</taxon>
        <taxon>Dikarya</taxon>
        <taxon>Basidiomycota</taxon>
        <taxon>Agaricomycotina</taxon>
        <taxon>Agaricomycetes</taxon>
        <taxon>Polyporales</taxon>
        <taxon>Steccherinaceae</taxon>
        <taxon>Antrodiella</taxon>
    </lineage>
</organism>
<dbReference type="PROSITE" id="PS51917">
    <property type="entry name" value="PRU"/>
    <property type="match status" value="1"/>
</dbReference>
<dbReference type="EMBL" id="SGPM01000262">
    <property type="protein sequence ID" value="THH27316.1"/>
    <property type="molecule type" value="Genomic_DNA"/>
</dbReference>
<dbReference type="GO" id="GO:0008541">
    <property type="term" value="C:proteasome regulatory particle, lid subcomplex"/>
    <property type="evidence" value="ECO:0007669"/>
    <property type="project" value="TreeGrafter"/>
</dbReference>
<evidence type="ECO:0000313" key="8">
    <source>
        <dbReference type="EMBL" id="THH27316.1"/>
    </source>
</evidence>
<dbReference type="Gene3D" id="1.10.2020.20">
    <property type="match status" value="1"/>
</dbReference>
<dbReference type="FunFam" id="2.30.29.70:FF:000001">
    <property type="entry name" value="Proteasomal ubiquitin receptor ADRM1"/>
    <property type="match status" value="1"/>
</dbReference>
<sequence>MSEPRLAFKAGRAFRREGTNFVDPNPTKGAVILQSGDDDLLHFQWKNRVTNEIEDDLILFPSDATFSYVKESARGRTLVLKFSSSDQRHFFWLQDADTTRDAEFVLNVNRLLADPSDEPIWPPQLGDVALSDILTPANLTPLFKSHPELIKPLFPHLPPDLPTSPSPEVLQQIIASPQFRTAVRNLDQAFRTGLLGGLVRGLGLPGEAGTSVEAFLKAVQEQAGQDGEGEHMDTD</sequence>
<dbReference type="Proteomes" id="UP000308730">
    <property type="component" value="Unassembled WGS sequence"/>
</dbReference>
<dbReference type="InterPro" id="IPR044868">
    <property type="entry name" value="Rpn13/ADRM1_Pru"/>
</dbReference>
<dbReference type="PROSITE" id="PS51916">
    <property type="entry name" value="DEUBAD"/>
    <property type="match status" value="1"/>
</dbReference>
<dbReference type="InterPro" id="IPR038633">
    <property type="entry name" value="Rpn13/ADRM1_Pru_sf"/>
</dbReference>
<comment type="subcellular location">
    <subcellularLocation>
        <location evidence="2">Cytoplasm</location>
    </subcellularLocation>
    <subcellularLocation>
        <location evidence="1">Nucleus</location>
    </subcellularLocation>
</comment>
<dbReference type="PANTHER" id="PTHR12225:SF0">
    <property type="entry name" value="PROTEASOMAL UBIQUITIN RECEPTOR ADRM1"/>
    <property type="match status" value="1"/>
</dbReference>
<evidence type="ECO:0000256" key="3">
    <source>
        <dbReference type="ARBA" id="ARBA00022490"/>
    </source>
</evidence>
<dbReference type="GO" id="GO:0005737">
    <property type="term" value="C:cytoplasm"/>
    <property type="evidence" value="ECO:0007669"/>
    <property type="project" value="UniProtKB-SubCell"/>
</dbReference>
<evidence type="ECO:0000256" key="2">
    <source>
        <dbReference type="ARBA" id="ARBA00004496"/>
    </source>
</evidence>
<keyword evidence="4" id="KW-0647">Proteasome</keyword>
<evidence type="ECO:0000313" key="9">
    <source>
        <dbReference type="Proteomes" id="UP000308730"/>
    </source>
</evidence>
<gene>
    <name evidence="8" type="ORF">EUX98_g6876</name>
</gene>